<sequence>MSKVKEFFKELEEDYGYDKSLIISVIVNVFFMFRGLYQYSEPWIFLCLVYYWPTVRKMAKPEQLRDLKDVYLGITYFFFSIRFIGNIIIPMYFH</sequence>
<evidence type="ECO:0000313" key="3">
    <source>
        <dbReference type="Proteomes" id="UP000235661"/>
    </source>
</evidence>
<comment type="caution">
    <text evidence="2">The sequence shown here is derived from an EMBL/GenBank/DDBJ whole genome shotgun (WGS) entry which is preliminary data.</text>
</comment>
<dbReference type="EMBL" id="PNGI01000001">
    <property type="protein sequence ID" value="PMC11406.1"/>
    <property type="molecule type" value="Genomic_DNA"/>
</dbReference>
<dbReference type="Proteomes" id="UP000235661">
    <property type="component" value="Unassembled WGS sequence"/>
</dbReference>
<gene>
    <name evidence="2" type="ORF">CJ232_01270</name>
</gene>
<protein>
    <submittedName>
        <fullName evidence="2">Uncharacterized protein</fullName>
    </submittedName>
</protein>
<keyword evidence="1" id="KW-0812">Transmembrane</keyword>
<name>A0A2N6Q8S3_9BACT</name>
<reference evidence="2 3" key="1">
    <citation type="submission" date="2017-09" db="EMBL/GenBank/DDBJ databases">
        <title>Bacterial strain isolated from the female urinary microbiota.</title>
        <authorList>
            <person name="Thomas-White K."/>
            <person name="Kumar N."/>
            <person name="Forster S."/>
            <person name="Putonti C."/>
            <person name="Lawley T."/>
            <person name="Wolfe A.J."/>
        </authorList>
    </citation>
    <scope>NUCLEOTIDE SEQUENCE [LARGE SCALE GENOMIC DNA]</scope>
    <source>
        <strain evidence="2 3">UMB0818</strain>
    </source>
</reference>
<proteinExistence type="predicted"/>
<keyword evidence="1" id="KW-1133">Transmembrane helix</keyword>
<accession>A0A2N6Q8S3</accession>
<evidence type="ECO:0000313" key="2">
    <source>
        <dbReference type="EMBL" id="PMC11406.1"/>
    </source>
</evidence>
<feature type="transmembrane region" description="Helical" evidence="1">
    <location>
        <begin position="21"/>
        <end position="37"/>
    </location>
</feature>
<evidence type="ECO:0000256" key="1">
    <source>
        <dbReference type="SAM" id="Phobius"/>
    </source>
</evidence>
<keyword evidence="1" id="KW-0472">Membrane</keyword>
<feature type="transmembrane region" description="Helical" evidence="1">
    <location>
        <begin position="71"/>
        <end position="93"/>
    </location>
</feature>
<organism evidence="2 3">
    <name type="scientific">Hoylesella timonensis</name>
    <dbReference type="NCBI Taxonomy" id="386414"/>
    <lineage>
        <taxon>Bacteria</taxon>
        <taxon>Pseudomonadati</taxon>
        <taxon>Bacteroidota</taxon>
        <taxon>Bacteroidia</taxon>
        <taxon>Bacteroidales</taxon>
        <taxon>Prevotellaceae</taxon>
        <taxon>Hoylesella</taxon>
    </lineage>
</organism>
<dbReference type="AlphaFoldDB" id="A0A2N6Q8S3"/>